<keyword evidence="4" id="KW-1185">Reference proteome</keyword>
<feature type="transmembrane region" description="Helical" evidence="2">
    <location>
        <begin position="30"/>
        <end position="54"/>
    </location>
</feature>
<keyword evidence="2" id="KW-1133">Transmembrane helix</keyword>
<keyword evidence="2" id="KW-0812">Transmembrane</keyword>
<feature type="transmembrane region" description="Helical" evidence="2">
    <location>
        <begin position="166"/>
        <end position="186"/>
    </location>
</feature>
<reference evidence="3 4" key="1">
    <citation type="submission" date="2018-04" db="EMBL/GenBank/DDBJ databases">
        <authorList>
            <person name="Zhang X."/>
            <person name="Yuan J."/>
            <person name="Li F."/>
            <person name="Xiang J."/>
        </authorList>
    </citation>
    <scope>NUCLEOTIDE SEQUENCE [LARGE SCALE GENOMIC DNA]</scope>
    <source>
        <tissue evidence="3">Muscle</tissue>
    </source>
</reference>
<feature type="transmembrane region" description="Helical" evidence="2">
    <location>
        <begin position="224"/>
        <end position="243"/>
    </location>
</feature>
<feature type="region of interest" description="Disordered" evidence="1">
    <location>
        <begin position="300"/>
        <end position="356"/>
    </location>
</feature>
<evidence type="ECO:0000256" key="2">
    <source>
        <dbReference type="SAM" id="Phobius"/>
    </source>
</evidence>
<protein>
    <submittedName>
        <fullName evidence="3">Uncharacterized protein</fullName>
    </submittedName>
</protein>
<dbReference type="Proteomes" id="UP000283509">
    <property type="component" value="Unassembled WGS sequence"/>
</dbReference>
<feature type="transmembrane region" description="Helical" evidence="2">
    <location>
        <begin position="75"/>
        <end position="96"/>
    </location>
</feature>
<evidence type="ECO:0000313" key="3">
    <source>
        <dbReference type="EMBL" id="ROT82850.1"/>
    </source>
</evidence>
<dbReference type="AlphaFoldDB" id="A0A423U2C3"/>
<dbReference type="EMBL" id="QCYY01000768">
    <property type="protein sequence ID" value="ROT82850.1"/>
    <property type="molecule type" value="Genomic_DNA"/>
</dbReference>
<reference evidence="3 4" key="2">
    <citation type="submission" date="2019-01" db="EMBL/GenBank/DDBJ databases">
        <title>The decoding of complex shrimp genome reveals the adaptation for benthos swimmer, frequently molting mechanism and breeding impact on genome.</title>
        <authorList>
            <person name="Sun Y."/>
            <person name="Gao Y."/>
            <person name="Yu Y."/>
        </authorList>
    </citation>
    <scope>NUCLEOTIDE SEQUENCE [LARGE SCALE GENOMIC DNA]</scope>
    <source>
        <tissue evidence="3">Muscle</tissue>
    </source>
</reference>
<gene>
    <name evidence="3" type="ORF">C7M84_023978</name>
</gene>
<keyword evidence="2" id="KW-0472">Membrane</keyword>
<name>A0A423U2C3_PENVA</name>
<feature type="compositionally biased region" description="Basic and acidic residues" evidence="1">
    <location>
        <begin position="342"/>
        <end position="355"/>
    </location>
</feature>
<evidence type="ECO:0000313" key="4">
    <source>
        <dbReference type="Proteomes" id="UP000283509"/>
    </source>
</evidence>
<comment type="caution">
    <text evidence="3">The sequence shown here is derived from an EMBL/GenBank/DDBJ whole genome shotgun (WGS) entry which is preliminary data.</text>
</comment>
<organism evidence="3 4">
    <name type="scientific">Penaeus vannamei</name>
    <name type="common">Whiteleg shrimp</name>
    <name type="synonym">Litopenaeus vannamei</name>
    <dbReference type="NCBI Taxonomy" id="6689"/>
    <lineage>
        <taxon>Eukaryota</taxon>
        <taxon>Metazoa</taxon>
        <taxon>Ecdysozoa</taxon>
        <taxon>Arthropoda</taxon>
        <taxon>Crustacea</taxon>
        <taxon>Multicrustacea</taxon>
        <taxon>Malacostraca</taxon>
        <taxon>Eumalacostraca</taxon>
        <taxon>Eucarida</taxon>
        <taxon>Decapoda</taxon>
        <taxon>Dendrobranchiata</taxon>
        <taxon>Penaeoidea</taxon>
        <taxon>Penaeidae</taxon>
        <taxon>Penaeus</taxon>
    </lineage>
</organism>
<sequence length="467" mass="52148">MVSGKFRSSVSVSQRPPLVRTLDPEWALPFLYLSHSLFLSFSLLCHLSSLSALSSSSFSSPSSLYSPPSPCSSPSPFYLVNFISLIQSSAFLSLYLNSQDPSPTFSLASSAVLPFFFLIPFSPTCSFSLYTLFSHFLLLSFFNSHFSPSHLPSPSPSLSFRLPSLLLQGTSFSFMLLTPLVFFRVFSQIYPPFYSPPSLCPKHSRGLTLIQLDPTKSFWSQSPCLFLLLLLPFPLCLIPFYPISPQAFPLQPSTALQSHFRPSAFALSSFLIHFARFHRLFLPFPYAIRTSLLPHASSPFPSSHVRSPPASPVTRHSRVKRSAGSSLVSPCPARASQGDLALDARSKEQRYGNRERARRAVVSQAVKLWQMRLKTMHKTKWAGLRRSGQGGSSCDRESKAGGEVGVVVGVRNKGRGREPQGGMTWYSWRVAVHLRRSGRRRRRGNLTPRRSRTTRFLLSKLTMKVTS</sequence>
<accession>A0A423U2C3</accession>
<evidence type="ECO:0000256" key="1">
    <source>
        <dbReference type="SAM" id="MobiDB-lite"/>
    </source>
</evidence>
<proteinExistence type="predicted"/>